<dbReference type="Proteomes" id="UP001501532">
    <property type="component" value="Unassembled WGS sequence"/>
</dbReference>
<name>A0ABP6LTA0_9ACTN</name>
<dbReference type="EMBL" id="BAAAUF010000048">
    <property type="protein sequence ID" value="GAA3059853.1"/>
    <property type="molecule type" value="Genomic_DNA"/>
</dbReference>
<organism evidence="1 2">
    <name type="scientific">Streptomyces glomeratus</name>
    <dbReference type="NCBI Taxonomy" id="284452"/>
    <lineage>
        <taxon>Bacteria</taxon>
        <taxon>Bacillati</taxon>
        <taxon>Actinomycetota</taxon>
        <taxon>Actinomycetes</taxon>
        <taxon>Kitasatosporales</taxon>
        <taxon>Streptomycetaceae</taxon>
        <taxon>Streptomyces</taxon>
    </lineage>
</organism>
<sequence>MQLSRTACGEGALLAAEQRHQVLCARIEKAGPETEATLKDYGTLPVEDSGHGYGLHTVTSWGVFDTRLATSGMRR</sequence>
<dbReference type="RefSeq" id="WP_234511436.1">
    <property type="nucleotide sequence ID" value="NZ_BAAAUF010000048.1"/>
</dbReference>
<accession>A0ABP6LTA0</accession>
<keyword evidence="2" id="KW-1185">Reference proteome</keyword>
<protein>
    <submittedName>
        <fullName evidence="1">Uncharacterized protein</fullName>
    </submittedName>
</protein>
<proteinExistence type="predicted"/>
<evidence type="ECO:0000313" key="1">
    <source>
        <dbReference type="EMBL" id="GAA3059853.1"/>
    </source>
</evidence>
<reference evidence="2" key="1">
    <citation type="journal article" date="2019" name="Int. J. Syst. Evol. Microbiol.">
        <title>The Global Catalogue of Microorganisms (GCM) 10K type strain sequencing project: providing services to taxonomists for standard genome sequencing and annotation.</title>
        <authorList>
            <consortium name="The Broad Institute Genomics Platform"/>
            <consortium name="The Broad Institute Genome Sequencing Center for Infectious Disease"/>
            <person name="Wu L."/>
            <person name="Ma J."/>
        </authorList>
    </citation>
    <scope>NUCLEOTIDE SEQUENCE [LARGE SCALE GENOMIC DNA]</scope>
    <source>
        <strain evidence="2">JCM 9091</strain>
    </source>
</reference>
<evidence type="ECO:0000313" key="2">
    <source>
        <dbReference type="Proteomes" id="UP001501532"/>
    </source>
</evidence>
<comment type="caution">
    <text evidence="1">The sequence shown here is derived from an EMBL/GenBank/DDBJ whole genome shotgun (WGS) entry which is preliminary data.</text>
</comment>
<gene>
    <name evidence="1" type="ORF">GCM10010448_48980</name>
</gene>